<dbReference type="EMBL" id="CP097511">
    <property type="protein sequence ID" value="URE43753.1"/>
    <property type="molecule type" value="Genomic_DNA"/>
</dbReference>
<evidence type="ECO:0000259" key="10">
    <source>
        <dbReference type="PROSITE" id="PS50968"/>
    </source>
</evidence>
<feature type="signal peptide" evidence="9">
    <location>
        <begin position="1"/>
        <end position="16"/>
    </location>
</feature>
<keyword evidence="7 8" id="KW-0012">Acyltransferase</keyword>
<dbReference type="Pfam" id="PF00364">
    <property type="entry name" value="Biotin_lipoyl"/>
    <property type="match status" value="1"/>
</dbReference>
<dbReference type="Gene3D" id="3.30.559.10">
    <property type="entry name" value="Chloramphenicol acetyltransferase-like domain"/>
    <property type="match status" value="2"/>
</dbReference>
<organism evidence="11 12">
    <name type="scientific">Musa troglodytarum</name>
    <name type="common">fe'i banana</name>
    <dbReference type="NCBI Taxonomy" id="320322"/>
    <lineage>
        <taxon>Eukaryota</taxon>
        <taxon>Viridiplantae</taxon>
        <taxon>Streptophyta</taxon>
        <taxon>Embryophyta</taxon>
        <taxon>Tracheophyta</taxon>
        <taxon>Spermatophyta</taxon>
        <taxon>Magnoliopsida</taxon>
        <taxon>Liliopsida</taxon>
        <taxon>Zingiberales</taxon>
        <taxon>Musaceae</taxon>
        <taxon>Musa</taxon>
    </lineage>
</organism>
<keyword evidence="4" id="KW-0816">Tricarboxylic acid cycle</keyword>
<dbReference type="EC" id="2.3.1.-" evidence="8"/>
<dbReference type="SUPFAM" id="SSF51230">
    <property type="entry name" value="Single hybrid motif"/>
    <property type="match status" value="1"/>
</dbReference>
<feature type="domain" description="Lipoyl-binding" evidence="10">
    <location>
        <begin position="67"/>
        <end position="143"/>
    </location>
</feature>
<dbReference type="GO" id="GO:0004149">
    <property type="term" value="F:dihydrolipoyllysine-residue succinyltransferase activity"/>
    <property type="evidence" value="ECO:0007669"/>
    <property type="project" value="TreeGrafter"/>
</dbReference>
<dbReference type="Gene3D" id="2.40.50.100">
    <property type="match status" value="1"/>
</dbReference>
<dbReference type="OrthoDB" id="5391403at2759"/>
<proteinExistence type="inferred from homology"/>
<evidence type="ECO:0000256" key="2">
    <source>
        <dbReference type="ARBA" id="ARBA00005145"/>
    </source>
</evidence>
<dbReference type="InterPro" id="IPR023213">
    <property type="entry name" value="CAT-like_dom_sf"/>
</dbReference>
<protein>
    <recommendedName>
        <fullName evidence="8">Dihydrolipoamide acetyltransferase component of pyruvate dehydrogenase complex</fullName>
        <ecNumber evidence="8">2.3.1.-</ecNumber>
    </recommendedName>
</protein>
<dbReference type="AlphaFoldDB" id="A0A9E7I6W3"/>
<evidence type="ECO:0000256" key="4">
    <source>
        <dbReference type="ARBA" id="ARBA00022532"/>
    </source>
</evidence>
<dbReference type="GO" id="GO:0005739">
    <property type="term" value="C:mitochondrion"/>
    <property type="evidence" value="ECO:0007669"/>
    <property type="project" value="TreeGrafter"/>
</dbReference>
<dbReference type="PANTHER" id="PTHR43416:SF5">
    <property type="entry name" value="DIHYDROLIPOYLLYSINE-RESIDUE SUCCINYLTRANSFERASE COMPONENT OF 2-OXOGLUTARATE DEHYDROGENASE COMPLEX, MITOCHONDRIAL"/>
    <property type="match status" value="1"/>
</dbReference>
<dbReference type="InterPro" id="IPR001078">
    <property type="entry name" value="2-oxoacid_DH_actylTfrase"/>
</dbReference>
<dbReference type="InterPro" id="IPR011053">
    <property type="entry name" value="Single_hybrid_motif"/>
</dbReference>
<dbReference type="InterPro" id="IPR050537">
    <property type="entry name" value="2-oxoacid_dehydrogenase"/>
</dbReference>
<reference evidence="11" key="1">
    <citation type="submission" date="2022-05" db="EMBL/GenBank/DDBJ databases">
        <title>The Musa troglodytarum L. genome provides insights into the mechanism of non-climacteric behaviour and enrichment of carotenoids.</title>
        <authorList>
            <person name="Wang J."/>
        </authorList>
    </citation>
    <scope>NUCLEOTIDE SEQUENCE</scope>
    <source>
        <tissue evidence="11">Leaf</tissue>
    </source>
</reference>
<evidence type="ECO:0000313" key="12">
    <source>
        <dbReference type="Proteomes" id="UP001055439"/>
    </source>
</evidence>
<evidence type="ECO:0000256" key="5">
    <source>
        <dbReference type="ARBA" id="ARBA00022679"/>
    </source>
</evidence>
<accession>A0A9E7I6W3</accession>
<feature type="chain" id="PRO_5038417220" description="Dihydrolipoamide acetyltransferase component of pyruvate dehydrogenase complex" evidence="9">
    <location>
        <begin position="17"/>
        <end position="498"/>
    </location>
</feature>
<dbReference type="PROSITE" id="PS50968">
    <property type="entry name" value="BIOTINYL_LIPOYL"/>
    <property type="match status" value="1"/>
</dbReference>
<dbReference type="Proteomes" id="UP001055439">
    <property type="component" value="Chromosome 9"/>
</dbReference>
<dbReference type="CDD" id="cd06849">
    <property type="entry name" value="lipoyl_domain"/>
    <property type="match status" value="1"/>
</dbReference>
<keyword evidence="5 8" id="KW-0808">Transferase</keyword>
<dbReference type="GO" id="GO:0006099">
    <property type="term" value="P:tricarboxylic acid cycle"/>
    <property type="evidence" value="ECO:0007669"/>
    <property type="project" value="UniProtKB-KW"/>
</dbReference>
<keyword evidence="9" id="KW-0732">Signal</keyword>
<evidence type="ECO:0000256" key="7">
    <source>
        <dbReference type="ARBA" id="ARBA00023315"/>
    </source>
</evidence>
<dbReference type="Pfam" id="PF00198">
    <property type="entry name" value="2-oxoacid_dh"/>
    <property type="match status" value="2"/>
</dbReference>
<evidence type="ECO:0000256" key="9">
    <source>
        <dbReference type="SAM" id="SignalP"/>
    </source>
</evidence>
<evidence type="ECO:0000256" key="6">
    <source>
        <dbReference type="ARBA" id="ARBA00022823"/>
    </source>
</evidence>
<dbReference type="InterPro" id="IPR000089">
    <property type="entry name" value="Biotin_lipoyl"/>
</dbReference>
<dbReference type="SUPFAM" id="SSF52777">
    <property type="entry name" value="CoA-dependent acyltransferases"/>
    <property type="match status" value="1"/>
</dbReference>
<gene>
    <name evidence="11" type="ORF">MUK42_33265</name>
</gene>
<sequence length="498" mass="55727">MIKLLLNLVVCTALQALLVARSCGHVHHLSHHTLPGDLVDAAVPFMGESINDGTLATFLKSMSFLCSHWMHISIVVHAYAAVCLFAQTSEAHHSLVEVDESIAQIETDKVTIDVNCPEAGIIQKFIAKEGDTLTSGTKIAVISKSSPGDTYSPQPGPPAEKIDKQVLKVSSAVFPKSSPSEPQLTPQGKGKTRTNLMKLWSEYKDAFAEKHGVKLGLMSGFVKVAVSGLQNQPIINSVIDRDDIVCRDYIDIGIAVGTQKEGKQWTISIDEKAGGTFTISNGGVYGSLLSTPIINPPQSAILGMHFILSRPMVVDGNIVPRPVMYIALTYDHRLNDGRDAILFLQCIKDVVENQRRLLLDFNIRNYFPALFEMQKEARALGLPPVMKELPSYERLTALHTKHSQDSQRYYSTPMRRQVVKKISRYQSSKRVNEIHSDRNPDRRDKYRNLMDADVLFLPLSHRIPFWNRRCATHSSRMLDSVLSQTSWHRHTIKKQQKQ</sequence>
<evidence type="ECO:0000256" key="3">
    <source>
        <dbReference type="ARBA" id="ARBA00007317"/>
    </source>
</evidence>
<keyword evidence="6 8" id="KW-0450">Lipoyl</keyword>
<evidence type="ECO:0000313" key="11">
    <source>
        <dbReference type="EMBL" id="URE43753.1"/>
    </source>
</evidence>
<keyword evidence="12" id="KW-1185">Reference proteome</keyword>
<comment type="similarity">
    <text evidence="3 8">Belongs to the 2-oxoacid dehydrogenase family.</text>
</comment>
<evidence type="ECO:0000256" key="1">
    <source>
        <dbReference type="ARBA" id="ARBA00001938"/>
    </source>
</evidence>
<comment type="cofactor">
    <cofactor evidence="1 8">
        <name>(R)-lipoate</name>
        <dbReference type="ChEBI" id="CHEBI:83088"/>
    </cofactor>
</comment>
<comment type="pathway">
    <text evidence="2">Amino-acid degradation; L-lysine degradation via saccharopine pathway; glutaryl-CoA from L-lysine: step 6/6.</text>
</comment>
<dbReference type="PANTHER" id="PTHR43416">
    <property type="entry name" value="DIHYDROLIPOYLLYSINE-RESIDUE SUCCINYLTRANSFERASE COMPONENT OF 2-OXOGLUTARATE DEHYDROGENASE COMPLEX, MITOCHONDRIAL-RELATED"/>
    <property type="match status" value="1"/>
</dbReference>
<evidence type="ECO:0000256" key="8">
    <source>
        <dbReference type="RuleBase" id="RU003423"/>
    </source>
</evidence>
<name>A0A9E7I6W3_9LILI</name>